<dbReference type="PANTHER" id="PTHR46910">
    <property type="entry name" value="TRANSCRIPTION FACTOR PDR1"/>
    <property type="match status" value="1"/>
</dbReference>
<dbReference type="GO" id="GO:0008270">
    <property type="term" value="F:zinc ion binding"/>
    <property type="evidence" value="ECO:0007669"/>
    <property type="project" value="InterPro"/>
</dbReference>
<dbReference type="Pfam" id="PF04082">
    <property type="entry name" value="Fungal_trans"/>
    <property type="match status" value="1"/>
</dbReference>
<sequence length="479" mass="54265">MYTSAFFDHCFEAIFGIVHRPHFEDRLRAHFEQDSKDVTEDIAWYALRNTIYAAGCRQLLLREQSVKYAQAQAEAFRYFYRAFQVQTDLMYGPPTLEAVRALTAMMFYADSTGNQYFEYMMCANTVGLAQARGLHRQPSKALQLSPVEVMHRNWLWWAIYCCENKVSFRSGRPSFINDANISCNIPDQAPPGSTINVAFFKHAIKIGQYTAQIHRRITSVATIRQDATQFVQTMNESKEQIEIWRESMGDGFAVGQPIKPERLPPNVRPLHITYLHFAYYAGIQAVFTVFTCPWLSAFLNIDSDPLFRLQAANKATQVAEAARGIILMFKAMELNAGLPAWATFYFPMSAFTSLFVFVVNSPNSPTVQADLSLLDIAAGHFSHMEYLTSLELGASFSREAARLAREVVGKARSKPATRMGSSNPQEDLDMNASTVSIPQLESFQADEFDYEGWNMYSLDVANVWSGESDFLDFTKFSPQ</sequence>
<keyword evidence="2" id="KW-1133">Transmembrane helix</keyword>
<dbReference type="CDD" id="cd12148">
    <property type="entry name" value="fungal_TF_MHR"/>
    <property type="match status" value="1"/>
</dbReference>
<keyword evidence="1" id="KW-0539">Nucleus</keyword>
<organism evidence="4 5">
    <name type="scientific">Exophiala bonariae</name>
    <dbReference type="NCBI Taxonomy" id="1690606"/>
    <lineage>
        <taxon>Eukaryota</taxon>
        <taxon>Fungi</taxon>
        <taxon>Dikarya</taxon>
        <taxon>Ascomycota</taxon>
        <taxon>Pezizomycotina</taxon>
        <taxon>Eurotiomycetes</taxon>
        <taxon>Chaetothyriomycetidae</taxon>
        <taxon>Chaetothyriales</taxon>
        <taxon>Herpotrichiellaceae</taxon>
        <taxon>Exophiala</taxon>
    </lineage>
</organism>
<dbReference type="PANTHER" id="PTHR46910:SF25">
    <property type="entry name" value="ABC-TRANSPORTER-REGULATING TRANSCRIPTION FACTOR"/>
    <property type="match status" value="1"/>
</dbReference>
<accession>A0AAV9MT43</accession>
<feature type="domain" description="Xylanolytic transcriptional activator regulatory" evidence="3">
    <location>
        <begin position="118"/>
        <end position="192"/>
    </location>
</feature>
<dbReference type="GO" id="GO:0003700">
    <property type="term" value="F:DNA-binding transcription factor activity"/>
    <property type="evidence" value="ECO:0007669"/>
    <property type="project" value="InterPro"/>
</dbReference>
<dbReference type="InterPro" id="IPR007219">
    <property type="entry name" value="XnlR_reg_dom"/>
</dbReference>
<protein>
    <recommendedName>
        <fullName evidence="3">Xylanolytic transcriptional activator regulatory domain-containing protein</fullName>
    </recommendedName>
</protein>
<feature type="transmembrane region" description="Helical" evidence="2">
    <location>
        <begin position="277"/>
        <end position="299"/>
    </location>
</feature>
<keyword evidence="2" id="KW-0812">Transmembrane</keyword>
<keyword evidence="2" id="KW-0472">Membrane</keyword>
<keyword evidence="5" id="KW-1185">Reference proteome</keyword>
<evidence type="ECO:0000256" key="1">
    <source>
        <dbReference type="ARBA" id="ARBA00023242"/>
    </source>
</evidence>
<dbReference type="GO" id="GO:0003677">
    <property type="term" value="F:DNA binding"/>
    <property type="evidence" value="ECO:0007669"/>
    <property type="project" value="InterPro"/>
</dbReference>
<name>A0AAV9MT43_9EURO</name>
<evidence type="ECO:0000313" key="4">
    <source>
        <dbReference type="EMBL" id="KAK5044674.1"/>
    </source>
</evidence>
<evidence type="ECO:0000259" key="3">
    <source>
        <dbReference type="SMART" id="SM00906"/>
    </source>
</evidence>
<dbReference type="EMBL" id="JAVRRD010000045">
    <property type="protein sequence ID" value="KAK5044674.1"/>
    <property type="molecule type" value="Genomic_DNA"/>
</dbReference>
<dbReference type="GO" id="GO:0006351">
    <property type="term" value="P:DNA-templated transcription"/>
    <property type="evidence" value="ECO:0007669"/>
    <property type="project" value="InterPro"/>
</dbReference>
<dbReference type="SMART" id="SM00906">
    <property type="entry name" value="Fungal_trans"/>
    <property type="match status" value="1"/>
</dbReference>
<dbReference type="InterPro" id="IPR050987">
    <property type="entry name" value="AtrR-like"/>
</dbReference>
<reference evidence="4 5" key="1">
    <citation type="submission" date="2023-08" db="EMBL/GenBank/DDBJ databases">
        <title>Black Yeasts Isolated from many extreme environments.</title>
        <authorList>
            <person name="Coleine C."/>
            <person name="Stajich J.E."/>
            <person name="Selbmann L."/>
        </authorList>
    </citation>
    <scope>NUCLEOTIDE SEQUENCE [LARGE SCALE GENOMIC DNA]</scope>
    <source>
        <strain evidence="4 5">CCFEE 5792</strain>
    </source>
</reference>
<evidence type="ECO:0000256" key="2">
    <source>
        <dbReference type="SAM" id="Phobius"/>
    </source>
</evidence>
<gene>
    <name evidence="4" type="ORF">LTR84_010566</name>
</gene>
<dbReference type="GeneID" id="89978723"/>
<dbReference type="Proteomes" id="UP001358417">
    <property type="component" value="Unassembled WGS sequence"/>
</dbReference>
<feature type="transmembrane region" description="Helical" evidence="2">
    <location>
        <begin position="338"/>
        <end position="359"/>
    </location>
</feature>
<dbReference type="AlphaFoldDB" id="A0AAV9MT43"/>
<evidence type="ECO:0000313" key="5">
    <source>
        <dbReference type="Proteomes" id="UP001358417"/>
    </source>
</evidence>
<comment type="caution">
    <text evidence="4">The sequence shown here is derived from an EMBL/GenBank/DDBJ whole genome shotgun (WGS) entry which is preliminary data.</text>
</comment>
<dbReference type="RefSeq" id="XP_064700328.1">
    <property type="nucleotide sequence ID" value="XM_064854102.1"/>
</dbReference>
<proteinExistence type="predicted"/>